<dbReference type="PROSITE" id="PS51257">
    <property type="entry name" value="PROKAR_LIPOPROTEIN"/>
    <property type="match status" value="1"/>
</dbReference>
<organism evidence="3 4">
    <name type="scientific">Nocardioides luteus</name>
    <dbReference type="NCBI Taxonomy" id="1844"/>
    <lineage>
        <taxon>Bacteria</taxon>
        <taxon>Bacillati</taxon>
        <taxon>Actinomycetota</taxon>
        <taxon>Actinomycetes</taxon>
        <taxon>Propionibacteriales</taxon>
        <taxon>Nocardioidaceae</taxon>
        <taxon>Nocardioides</taxon>
    </lineage>
</organism>
<dbReference type="Gene3D" id="3.40.190.150">
    <property type="entry name" value="Bordetella uptake gene, domain 1"/>
    <property type="match status" value="1"/>
</dbReference>
<name>A0A1J4N0N6_9ACTN</name>
<dbReference type="Gene3D" id="3.40.190.10">
    <property type="entry name" value="Periplasmic binding protein-like II"/>
    <property type="match status" value="1"/>
</dbReference>
<dbReference type="EMBL" id="JZDQ02000028">
    <property type="protein sequence ID" value="OIJ25141.1"/>
    <property type="molecule type" value="Genomic_DNA"/>
</dbReference>
<reference evidence="3" key="1">
    <citation type="submission" date="2016-10" db="EMBL/GenBank/DDBJ databases">
        <title>Draft Genome Sequence of Nocardioides luteus Strain BAFB, an Alkane-Degrading Bacterium Isolated from JP-7 Polluted Soil.</title>
        <authorList>
            <person name="Brown L."/>
            <person name="Ruiz O.N."/>
            <person name="Gunasekera T."/>
        </authorList>
    </citation>
    <scope>NUCLEOTIDE SEQUENCE [LARGE SCALE GENOMIC DNA]</scope>
    <source>
        <strain evidence="3">BAFB</strain>
    </source>
</reference>
<dbReference type="AlphaFoldDB" id="A0A1J4N0N6"/>
<dbReference type="InterPro" id="IPR042100">
    <property type="entry name" value="Bug_dom1"/>
</dbReference>
<dbReference type="Proteomes" id="UP000033772">
    <property type="component" value="Unassembled WGS sequence"/>
</dbReference>
<evidence type="ECO:0000256" key="1">
    <source>
        <dbReference type="ARBA" id="ARBA00006987"/>
    </source>
</evidence>
<dbReference type="PANTHER" id="PTHR42928">
    <property type="entry name" value="TRICARBOXYLATE-BINDING PROTEIN"/>
    <property type="match status" value="1"/>
</dbReference>
<dbReference type="CDD" id="cd07012">
    <property type="entry name" value="PBP2_Bug_TTT"/>
    <property type="match status" value="1"/>
</dbReference>
<dbReference type="PANTHER" id="PTHR42928:SF3">
    <property type="entry name" value="UPF0065 PROTEIN YFLP"/>
    <property type="match status" value="1"/>
</dbReference>
<keyword evidence="2" id="KW-0732">Signal</keyword>
<comment type="similarity">
    <text evidence="1">Belongs to the UPF0065 (bug) family.</text>
</comment>
<evidence type="ECO:0000256" key="2">
    <source>
        <dbReference type="SAM" id="SignalP"/>
    </source>
</evidence>
<proteinExistence type="inferred from homology"/>
<dbReference type="OrthoDB" id="9780943at2"/>
<dbReference type="STRING" id="1844.UG56_018910"/>
<evidence type="ECO:0000313" key="4">
    <source>
        <dbReference type="Proteomes" id="UP000033772"/>
    </source>
</evidence>
<keyword evidence="4" id="KW-1185">Reference proteome</keyword>
<evidence type="ECO:0000313" key="3">
    <source>
        <dbReference type="EMBL" id="OIJ25141.1"/>
    </source>
</evidence>
<feature type="signal peptide" evidence="2">
    <location>
        <begin position="1"/>
        <end position="25"/>
    </location>
</feature>
<accession>A0A1J4N0N6</accession>
<sequence>MNPLIRTAAIAVATAVAGTSLVACSSVNKSGSSADEAPTSVNIVVPADPGGGWDQTGRALSDVLTGEKILETASVSNTPGAGGTVGLAALANETDPHTLMVMGLVMVGAIETNKSATKLSDTTPIAKLTEEQEVVVVPADSKYQTINDLVDDIKANGQGVAIAGGSAGGTDQILAGQLLKASGVASGDIAKSLNYVPFDGGAESVTALLGGKVDAGISGVGEYAEQIKAGKLRALAVSGEKPSGLLPDVPTLTDEGIDLVLTNWRGVVAPGDLDAADKKALTDVVTEAAESDAWAKVLETNDWDDAFMAGDEFETYVDEEVASAQTTLKEIGLVQ</sequence>
<dbReference type="PIRSF" id="PIRSF017082">
    <property type="entry name" value="YflP"/>
    <property type="match status" value="1"/>
</dbReference>
<protein>
    <submittedName>
        <fullName evidence="3">C4-dicarboxylate ABC transporter substrate-binding protein</fullName>
    </submittedName>
</protein>
<dbReference type="InterPro" id="IPR005064">
    <property type="entry name" value="BUG"/>
</dbReference>
<gene>
    <name evidence="3" type="ORF">UG56_018910</name>
</gene>
<comment type="caution">
    <text evidence="3">The sequence shown here is derived from an EMBL/GenBank/DDBJ whole genome shotgun (WGS) entry which is preliminary data.</text>
</comment>
<dbReference type="Pfam" id="PF03401">
    <property type="entry name" value="TctC"/>
    <property type="match status" value="1"/>
</dbReference>
<dbReference type="SUPFAM" id="SSF53850">
    <property type="entry name" value="Periplasmic binding protein-like II"/>
    <property type="match status" value="1"/>
</dbReference>
<feature type="chain" id="PRO_5038682730" evidence="2">
    <location>
        <begin position="26"/>
        <end position="335"/>
    </location>
</feature>
<dbReference type="RefSeq" id="WP_045550692.1">
    <property type="nucleotide sequence ID" value="NZ_JZDQ02000028.1"/>
</dbReference>